<evidence type="ECO:0000313" key="1">
    <source>
        <dbReference type="EMBL" id="PIA24858.1"/>
    </source>
</evidence>
<protein>
    <submittedName>
        <fullName evidence="1">Uncharacterized protein</fullName>
    </submittedName>
</protein>
<sequence>MTTLEISCVMCSGGLAYRLRRRLLLTFLLILRKEDRHYVLLIFWSTTGLKVNMRVLMSQGRLRWLG</sequence>
<dbReference type="EMBL" id="KZ305173">
    <property type="protein sequence ID" value="PIA24858.1"/>
    <property type="molecule type" value="Genomic_DNA"/>
</dbReference>
<accession>A0A2G5C0Q5</accession>
<gene>
    <name evidence="1" type="ORF">AQUCO_18100003v1</name>
</gene>
<dbReference type="Proteomes" id="UP000230069">
    <property type="component" value="Unassembled WGS sequence"/>
</dbReference>
<keyword evidence="2" id="KW-1185">Reference proteome</keyword>
<reference evidence="1 2" key="1">
    <citation type="submission" date="2017-09" db="EMBL/GenBank/DDBJ databases">
        <title>WGS assembly of Aquilegia coerulea Goldsmith.</title>
        <authorList>
            <person name="Hodges S."/>
            <person name="Kramer E."/>
            <person name="Nordborg M."/>
            <person name="Tomkins J."/>
            <person name="Borevitz J."/>
            <person name="Derieg N."/>
            <person name="Yan J."/>
            <person name="Mihaltcheva S."/>
            <person name="Hayes R.D."/>
            <person name="Rokhsar D."/>
        </authorList>
    </citation>
    <scope>NUCLEOTIDE SEQUENCE [LARGE SCALE GENOMIC DNA]</scope>
    <source>
        <strain evidence="2">cv. Goldsmith</strain>
    </source>
</reference>
<evidence type="ECO:0000313" key="2">
    <source>
        <dbReference type="Proteomes" id="UP000230069"/>
    </source>
</evidence>
<dbReference type="AlphaFoldDB" id="A0A2G5C0Q5"/>
<dbReference type="InParanoid" id="A0A2G5C0Q5"/>
<proteinExistence type="predicted"/>
<organism evidence="1 2">
    <name type="scientific">Aquilegia coerulea</name>
    <name type="common">Rocky mountain columbine</name>
    <dbReference type="NCBI Taxonomy" id="218851"/>
    <lineage>
        <taxon>Eukaryota</taxon>
        <taxon>Viridiplantae</taxon>
        <taxon>Streptophyta</taxon>
        <taxon>Embryophyta</taxon>
        <taxon>Tracheophyta</taxon>
        <taxon>Spermatophyta</taxon>
        <taxon>Magnoliopsida</taxon>
        <taxon>Ranunculales</taxon>
        <taxon>Ranunculaceae</taxon>
        <taxon>Thalictroideae</taxon>
        <taxon>Aquilegia</taxon>
    </lineage>
</organism>
<name>A0A2G5C0Q5_AQUCA</name>